<dbReference type="Proteomes" id="UP001151760">
    <property type="component" value="Unassembled WGS sequence"/>
</dbReference>
<name>A0ABQ4WDW9_9ASTR</name>
<gene>
    <name evidence="2" type="ORF">Tco_0624440</name>
</gene>
<reference evidence="2" key="2">
    <citation type="submission" date="2022-01" db="EMBL/GenBank/DDBJ databases">
        <authorList>
            <person name="Yamashiro T."/>
            <person name="Shiraishi A."/>
            <person name="Satake H."/>
            <person name="Nakayama K."/>
        </authorList>
    </citation>
    <scope>NUCLEOTIDE SEQUENCE</scope>
</reference>
<evidence type="ECO:0000313" key="3">
    <source>
        <dbReference type="Proteomes" id="UP001151760"/>
    </source>
</evidence>
<sequence>MVRSHPRFKHHTNEECNKIPPLQKVSEKDEKNGISHAYQKLKGFYKGMLNLGPGYIRDARMEEWLTRGHISMHEISLCSETLIKKKQTRRTLYSHKEMDLETAQNNAVVKFPLLNQGDYDMTKLRIEQYIQLEDYTLWEKNDVKARSILMMALPNEHQLTFNQYRDAKTLFEAIQSRFGGNDATKKNQKTLLKQMYENFNALSLESLGSIFNRL</sequence>
<accession>A0ABQ4WDW9</accession>
<feature type="region of interest" description="Disordered" evidence="1">
    <location>
        <begin position="1"/>
        <end position="31"/>
    </location>
</feature>
<proteinExistence type="predicted"/>
<dbReference type="EMBL" id="BQNB010008561">
    <property type="protein sequence ID" value="GJS51078.1"/>
    <property type="molecule type" value="Genomic_DNA"/>
</dbReference>
<protein>
    <submittedName>
        <fullName evidence="2">Uncharacterized protein</fullName>
    </submittedName>
</protein>
<evidence type="ECO:0000256" key="1">
    <source>
        <dbReference type="SAM" id="MobiDB-lite"/>
    </source>
</evidence>
<evidence type="ECO:0000313" key="2">
    <source>
        <dbReference type="EMBL" id="GJS51078.1"/>
    </source>
</evidence>
<reference evidence="2" key="1">
    <citation type="journal article" date="2022" name="Int. J. Mol. Sci.">
        <title>Draft Genome of Tanacetum Coccineum: Genomic Comparison of Closely Related Tanacetum-Family Plants.</title>
        <authorList>
            <person name="Yamashiro T."/>
            <person name="Shiraishi A."/>
            <person name="Nakayama K."/>
            <person name="Satake H."/>
        </authorList>
    </citation>
    <scope>NUCLEOTIDE SEQUENCE</scope>
</reference>
<organism evidence="2 3">
    <name type="scientific">Tanacetum coccineum</name>
    <dbReference type="NCBI Taxonomy" id="301880"/>
    <lineage>
        <taxon>Eukaryota</taxon>
        <taxon>Viridiplantae</taxon>
        <taxon>Streptophyta</taxon>
        <taxon>Embryophyta</taxon>
        <taxon>Tracheophyta</taxon>
        <taxon>Spermatophyta</taxon>
        <taxon>Magnoliopsida</taxon>
        <taxon>eudicotyledons</taxon>
        <taxon>Gunneridae</taxon>
        <taxon>Pentapetalae</taxon>
        <taxon>asterids</taxon>
        <taxon>campanulids</taxon>
        <taxon>Asterales</taxon>
        <taxon>Asteraceae</taxon>
        <taxon>Asteroideae</taxon>
        <taxon>Anthemideae</taxon>
        <taxon>Anthemidinae</taxon>
        <taxon>Tanacetum</taxon>
    </lineage>
</organism>
<comment type="caution">
    <text evidence="2">The sequence shown here is derived from an EMBL/GenBank/DDBJ whole genome shotgun (WGS) entry which is preliminary data.</text>
</comment>
<keyword evidence="3" id="KW-1185">Reference proteome</keyword>
<feature type="compositionally biased region" description="Basic residues" evidence="1">
    <location>
        <begin position="1"/>
        <end position="10"/>
    </location>
</feature>